<protein>
    <recommendedName>
        <fullName evidence="1">Heterokaryon incompatibility domain-containing protein</fullName>
    </recommendedName>
</protein>
<dbReference type="AlphaFoldDB" id="A0A9P4Y028"/>
<sequence length="192" mass="22415">MEIDVLRDARELRDDEIRLLTLHKGIPGSILEGSLRKVRLSDGVEYQPVSYTWANYDDEDNGIFKCLYLSDRDCLMEIKDNCAMALSRLRDPTTDRTIWVDAICVNQEDPDERSRQVKLMHRIYARAFTVLVYLGEESEENCSNMAMDLLSKVSQQGTTTLDDRQKWSISHLFKRPYFQRMWIIQEVALAQT</sequence>
<evidence type="ECO:0000313" key="2">
    <source>
        <dbReference type="EMBL" id="KAF3763917.1"/>
    </source>
</evidence>
<dbReference type="OrthoDB" id="2157530at2759"/>
<organism evidence="2 3">
    <name type="scientific">Cryphonectria parasitica (strain ATCC 38755 / EP155)</name>
    <dbReference type="NCBI Taxonomy" id="660469"/>
    <lineage>
        <taxon>Eukaryota</taxon>
        <taxon>Fungi</taxon>
        <taxon>Dikarya</taxon>
        <taxon>Ascomycota</taxon>
        <taxon>Pezizomycotina</taxon>
        <taxon>Sordariomycetes</taxon>
        <taxon>Sordariomycetidae</taxon>
        <taxon>Diaporthales</taxon>
        <taxon>Cryphonectriaceae</taxon>
        <taxon>Cryphonectria-Endothia species complex</taxon>
        <taxon>Cryphonectria</taxon>
    </lineage>
</organism>
<evidence type="ECO:0000313" key="3">
    <source>
        <dbReference type="Proteomes" id="UP000803844"/>
    </source>
</evidence>
<evidence type="ECO:0000259" key="1">
    <source>
        <dbReference type="Pfam" id="PF06985"/>
    </source>
</evidence>
<dbReference type="Pfam" id="PF06985">
    <property type="entry name" value="HET"/>
    <property type="match status" value="1"/>
</dbReference>
<dbReference type="EMBL" id="MU032349">
    <property type="protein sequence ID" value="KAF3763917.1"/>
    <property type="molecule type" value="Genomic_DNA"/>
</dbReference>
<name>A0A9P4Y028_CRYP1</name>
<dbReference type="Proteomes" id="UP000803844">
    <property type="component" value="Unassembled WGS sequence"/>
</dbReference>
<feature type="domain" description="Heterokaryon incompatibility" evidence="1">
    <location>
        <begin position="46"/>
        <end position="186"/>
    </location>
</feature>
<comment type="caution">
    <text evidence="2">The sequence shown here is derived from an EMBL/GenBank/DDBJ whole genome shotgun (WGS) entry which is preliminary data.</text>
</comment>
<dbReference type="PANTHER" id="PTHR24148">
    <property type="entry name" value="ANKYRIN REPEAT DOMAIN-CONTAINING PROTEIN 39 HOMOLOG-RELATED"/>
    <property type="match status" value="1"/>
</dbReference>
<feature type="non-terminal residue" evidence="2">
    <location>
        <position position="192"/>
    </location>
</feature>
<dbReference type="InterPro" id="IPR052895">
    <property type="entry name" value="HetReg/Transcr_Mod"/>
</dbReference>
<proteinExistence type="predicted"/>
<dbReference type="PANTHER" id="PTHR24148:SF73">
    <property type="entry name" value="HET DOMAIN PROTEIN (AFU_ORTHOLOGUE AFUA_8G01020)"/>
    <property type="match status" value="1"/>
</dbReference>
<dbReference type="RefSeq" id="XP_040774878.1">
    <property type="nucleotide sequence ID" value="XM_040917548.1"/>
</dbReference>
<dbReference type="InterPro" id="IPR010730">
    <property type="entry name" value="HET"/>
</dbReference>
<accession>A0A9P4Y028</accession>
<reference evidence="2" key="1">
    <citation type="journal article" date="2020" name="Phytopathology">
        <title>Genome sequence of the chestnut blight fungus Cryphonectria parasitica EP155: A fundamental resource for an archetypical invasive plant pathogen.</title>
        <authorList>
            <person name="Crouch J.A."/>
            <person name="Dawe A."/>
            <person name="Aerts A."/>
            <person name="Barry K."/>
            <person name="Churchill A.C.L."/>
            <person name="Grimwood J."/>
            <person name="Hillman B."/>
            <person name="Milgroom M.G."/>
            <person name="Pangilinan J."/>
            <person name="Smith M."/>
            <person name="Salamov A."/>
            <person name="Schmutz J."/>
            <person name="Yadav J."/>
            <person name="Grigoriev I.V."/>
            <person name="Nuss D."/>
        </authorList>
    </citation>
    <scope>NUCLEOTIDE SEQUENCE</scope>
    <source>
        <strain evidence="2">EP155</strain>
    </source>
</reference>
<dbReference type="GeneID" id="63834677"/>
<keyword evidence="3" id="KW-1185">Reference proteome</keyword>
<gene>
    <name evidence="2" type="ORF">M406DRAFT_262937</name>
</gene>